<evidence type="ECO:0008006" key="3">
    <source>
        <dbReference type="Google" id="ProtNLM"/>
    </source>
</evidence>
<protein>
    <recommendedName>
        <fullName evidence="3">Secreted protein</fullName>
    </recommendedName>
</protein>
<proteinExistence type="predicted"/>
<organism evidence="1 2">
    <name type="scientific">Streptomyces vulcanius</name>
    <dbReference type="NCBI Taxonomy" id="1441876"/>
    <lineage>
        <taxon>Bacteria</taxon>
        <taxon>Bacillati</taxon>
        <taxon>Actinomycetota</taxon>
        <taxon>Actinomycetes</taxon>
        <taxon>Kitasatosporales</taxon>
        <taxon>Streptomycetaceae</taxon>
        <taxon>Streptomyces</taxon>
    </lineage>
</organism>
<comment type="caution">
    <text evidence="1">The sequence shown here is derived from an EMBL/GenBank/DDBJ whole genome shotgun (WGS) entry which is preliminary data.</text>
</comment>
<dbReference type="RefSeq" id="WP_381183201.1">
    <property type="nucleotide sequence ID" value="NZ_JBHSFK010000038.1"/>
</dbReference>
<sequence length="171" mass="18923">MEWSTLAATGLGALVGVGSTLLADRVRWRRDLVERTRQERREIYVSCLTRYRLAYEDMYAAAANHSPENTAAAGHVPGSTGREAAVREAAVREAFRASGADEVRESALICAPQELSDVIEGVYETLRDLVEVLASGEPPLDSPEFQERRLRHGQAVWAARAAMRRDLGQRD</sequence>
<dbReference type="Proteomes" id="UP001595839">
    <property type="component" value="Unassembled WGS sequence"/>
</dbReference>
<evidence type="ECO:0000313" key="1">
    <source>
        <dbReference type="EMBL" id="MFC4505930.1"/>
    </source>
</evidence>
<evidence type="ECO:0000313" key="2">
    <source>
        <dbReference type="Proteomes" id="UP001595839"/>
    </source>
</evidence>
<name>A0ABV9B124_9ACTN</name>
<keyword evidence="2" id="KW-1185">Reference proteome</keyword>
<reference evidence="2" key="1">
    <citation type="journal article" date="2019" name="Int. J. Syst. Evol. Microbiol.">
        <title>The Global Catalogue of Microorganisms (GCM) 10K type strain sequencing project: providing services to taxonomists for standard genome sequencing and annotation.</title>
        <authorList>
            <consortium name="The Broad Institute Genomics Platform"/>
            <consortium name="The Broad Institute Genome Sequencing Center for Infectious Disease"/>
            <person name="Wu L."/>
            <person name="Ma J."/>
        </authorList>
    </citation>
    <scope>NUCLEOTIDE SEQUENCE [LARGE SCALE GENOMIC DNA]</scope>
    <source>
        <strain evidence="2">CGMCC 4.7177</strain>
    </source>
</reference>
<gene>
    <name evidence="1" type="ORF">ACFPIH_41875</name>
</gene>
<accession>A0ABV9B124</accession>
<dbReference type="EMBL" id="JBHSFK010000038">
    <property type="protein sequence ID" value="MFC4505930.1"/>
    <property type="molecule type" value="Genomic_DNA"/>
</dbReference>